<keyword evidence="7" id="KW-0238">DNA-binding</keyword>
<gene>
    <name evidence="16" type="ORF">B5V51_10992</name>
</gene>
<evidence type="ECO:0000256" key="3">
    <source>
        <dbReference type="ARBA" id="ARBA00022737"/>
    </source>
</evidence>
<evidence type="ECO:0000313" key="16">
    <source>
        <dbReference type="EMBL" id="PCG80145.1"/>
    </source>
</evidence>
<dbReference type="InterPro" id="IPR012934">
    <property type="entry name" value="Znf_AD"/>
</dbReference>
<comment type="caution">
    <text evidence="16">The sequence shown here is derived from an EMBL/GenBank/DDBJ whole genome shotgun (WGS) entry which is preliminary data.</text>
</comment>
<accession>A0A2A4K791</accession>
<evidence type="ECO:0000256" key="4">
    <source>
        <dbReference type="ARBA" id="ARBA00022771"/>
    </source>
</evidence>
<dbReference type="SUPFAM" id="SSF57716">
    <property type="entry name" value="Glucocorticoid receptor-like (DNA-binding domain)"/>
    <property type="match status" value="1"/>
</dbReference>
<feature type="domain" description="C2H2-type" evidence="13">
    <location>
        <begin position="217"/>
        <end position="239"/>
    </location>
</feature>
<evidence type="ECO:0000256" key="9">
    <source>
        <dbReference type="ARBA" id="ARBA00023242"/>
    </source>
</evidence>
<organism evidence="16">
    <name type="scientific">Heliothis virescens</name>
    <name type="common">Tobacco budworm moth</name>
    <dbReference type="NCBI Taxonomy" id="7102"/>
    <lineage>
        <taxon>Eukaryota</taxon>
        <taxon>Metazoa</taxon>
        <taxon>Ecdysozoa</taxon>
        <taxon>Arthropoda</taxon>
        <taxon>Hexapoda</taxon>
        <taxon>Insecta</taxon>
        <taxon>Pterygota</taxon>
        <taxon>Neoptera</taxon>
        <taxon>Endopterygota</taxon>
        <taxon>Lepidoptera</taxon>
        <taxon>Glossata</taxon>
        <taxon>Ditrysia</taxon>
        <taxon>Noctuoidea</taxon>
        <taxon>Noctuidae</taxon>
        <taxon>Heliothinae</taxon>
        <taxon>Heliothis</taxon>
    </lineage>
</organism>
<keyword evidence="5 11" id="KW-0862">Zinc</keyword>
<dbReference type="PANTHER" id="PTHR24384:SF189">
    <property type="entry name" value="C2H2-TYPE DOMAIN-CONTAINING PROTEIN-RELATED"/>
    <property type="match status" value="1"/>
</dbReference>
<dbReference type="SUPFAM" id="SSF57667">
    <property type="entry name" value="beta-beta-alpha zinc fingers"/>
    <property type="match status" value="1"/>
</dbReference>
<dbReference type="GO" id="GO:0000978">
    <property type="term" value="F:RNA polymerase II cis-regulatory region sequence-specific DNA binding"/>
    <property type="evidence" value="ECO:0007669"/>
    <property type="project" value="TreeGrafter"/>
</dbReference>
<dbReference type="Gene3D" id="3.40.1800.20">
    <property type="match status" value="1"/>
</dbReference>
<keyword evidence="8" id="KW-0804">Transcription</keyword>
<feature type="domain" description="RanBP2-type" evidence="14">
    <location>
        <begin position="766"/>
        <end position="795"/>
    </location>
</feature>
<evidence type="ECO:0000259" key="15">
    <source>
        <dbReference type="PROSITE" id="PS51915"/>
    </source>
</evidence>
<dbReference type="GO" id="GO:0005634">
    <property type="term" value="C:nucleus"/>
    <property type="evidence" value="ECO:0007669"/>
    <property type="project" value="UniProtKB-SubCell"/>
</dbReference>
<evidence type="ECO:0008006" key="17">
    <source>
        <dbReference type="Google" id="ProtNLM"/>
    </source>
</evidence>
<proteinExistence type="predicted"/>
<dbReference type="InterPro" id="IPR013087">
    <property type="entry name" value="Znf_C2H2_type"/>
</dbReference>
<feature type="region of interest" description="Disordered" evidence="12">
    <location>
        <begin position="20"/>
        <end position="48"/>
    </location>
</feature>
<evidence type="ECO:0000256" key="1">
    <source>
        <dbReference type="ARBA" id="ARBA00004123"/>
    </source>
</evidence>
<feature type="compositionally biased region" description="Basic and acidic residues" evidence="12">
    <location>
        <begin position="34"/>
        <end position="48"/>
    </location>
</feature>
<feature type="binding site" evidence="11">
    <location>
        <position position="71"/>
    </location>
    <ligand>
        <name>Zn(2+)</name>
        <dbReference type="ChEBI" id="CHEBI:29105"/>
    </ligand>
</feature>
<protein>
    <recommendedName>
        <fullName evidence="17">RanBP2-type domain-containing protein</fullName>
    </recommendedName>
</protein>
<name>A0A2A4K791_HELVI</name>
<keyword evidence="9" id="KW-0539">Nucleus</keyword>
<evidence type="ECO:0000256" key="5">
    <source>
        <dbReference type="ARBA" id="ARBA00022833"/>
    </source>
</evidence>
<dbReference type="PROSITE" id="PS50199">
    <property type="entry name" value="ZF_RANBP2_2"/>
    <property type="match status" value="1"/>
</dbReference>
<evidence type="ECO:0000256" key="6">
    <source>
        <dbReference type="ARBA" id="ARBA00023015"/>
    </source>
</evidence>
<evidence type="ECO:0000256" key="7">
    <source>
        <dbReference type="ARBA" id="ARBA00023125"/>
    </source>
</evidence>
<feature type="domain" description="ZAD" evidence="15">
    <location>
        <begin position="69"/>
        <end position="151"/>
    </location>
</feature>
<feature type="binding site" evidence="11">
    <location>
        <position position="124"/>
    </location>
    <ligand>
        <name>Zn(2+)</name>
        <dbReference type="ChEBI" id="CHEBI:29105"/>
    </ligand>
</feature>
<keyword evidence="2 11" id="KW-0479">Metal-binding</keyword>
<keyword evidence="4 10" id="KW-0863">Zinc-finger</keyword>
<evidence type="ECO:0000256" key="11">
    <source>
        <dbReference type="PROSITE-ProRule" id="PRU01263"/>
    </source>
</evidence>
<reference evidence="16" key="1">
    <citation type="submission" date="2017-09" db="EMBL/GenBank/DDBJ databases">
        <title>Contemporary evolution of a Lepidopteran species, Heliothis virescens, in response to modern agricultural practices.</title>
        <authorList>
            <person name="Fritz M.L."/>
            <person name="Deyonke A.M."/>
            <person name="Papanicolaou A."/>
            <person name="Micinski S."/>
            <person name="Westbrook J."/>
            <person name="Gould F."/>
        </authorList>
    </citation>
    <scope>NUCLEOTIDE SEQUENCE [LARGE SCALE GENOMIC DNA]</scope>
    <source>
        <strain evidence="16">HvINT-</strain>
        <tissue evidence="16">Whole body</tissue>
    </source>
</reference>
<dbReference type="SMART" id="SM00355">
    <property type="entry name" value="ZnF_C2H2"/>
    <property type="match status" value="3"/>
</dbReference>
<feature type="binding site" evidence="11">
    <location>
        <position position="74"/>
    </location>
    <ligand>
        <name>Zn(2+)</name>
        <dbReference type="ChEBI" id="CHEBI:29105"/>
    </ligand>
</feature>
<evidence type="ECO:0000259" key="14">
    <source>
        <dbReference type="PROSITE" id="PS50199"/>
    </source>
</evidence>
<evidence type="ECO:0000256" key="12">
    <source>
        <dbReference type="SAM" id="MobiDB-lite"/>
    </source>
</evidence>
<keyword evidence="3" id="KW-0677">Repeat</keyword>
<feature type="domain" description="C2H2-type" evidence="13">
    <location>
        <begin position="245"/>
        <end position="273"/>
    </location>
</feature>
<dbReference type="InterPro" id="IPR050752">
    <property type="entry name" value="C2H2-ZF_domain"/>
</dbReference>
<dbReference type="EMBL" id="NWSH01000055">
    <property type="protein sequence ID" value="PCG80145.1"/>
    <property type="molecule type" value="Genomic_DNA"/>
</dbReference>
<dbReference type="InterPro" id="IPR036236">
    <property type="entry name" value="Znf_C2H2_sf"/>
</dbReference>
<evidence type="ECO:0000256" key="10">
    <source>
        <dbReference type="PROSITE-ProRule" id="PRU00322"/>
    </source>
</evidence>
<dbReference type="Gene3D" id="3.30.160.60">
    <property type="entry name" value="Classic Zinc Finger"/>
    <property type="match status" value="1"/>
</dbReference>
<evidence type="ECO:0000256" key="8">
    <source>
        <dbReference type="ARBA" id="ARBA00023163"/>
    </source>
</evidence>
<dbReference type="PROSITE" id="PS01358">
    <property type="entry name" value="ZF_RANBP2_1"/>
    <property type="match status" value="1"/>
</dbReference>
<dbReference type="STRING" id="7102.A0A2A4K791"/>
<evidence type="ECO:0000259" key="13">
    <source>
        <dbReference type="PROSITE" id="PS50157"/>
    </source>
</evidence>
<dbReference type="GO" id="GO:0000981">
    <property type="term" value="F:DNA-binding transcription factor activity, RNA polymerase II-specific"/>
    <property type="evidence" value="ECO:0007669"/>
    <property type="project" value="TreeGrafter"/>
</dbReference>
<feature type="binding site" evidence="11">
    <location>
        <position position="127"/>
    </location>
    <ligand>
        <name>Zn(2+)</name>
        <dbReference type="ChEBI" id="CHEBI:29105"/>
    </ligand>
</feature>
<dbReference type="PROSITE" id="PS50157">
    <property type="entry name" value="ZINC_FINGER_C2H2_2"/>
    <property type="match status" value="2"/>
</dbReference>
<dbReference type="InterPro" id="IPR001876">
    <property type="entry name" value="Znf_RanBP2"/>
</dbReference>
<sequence length="949" mass="109191">MDDEIFPDLCLMNTKKTYAKTPKKPGSAAPVSNDIKEGSKPREKALDHGEPLTTKVAVEYLLSGKLKTEVCRYCLKISPGLSELDQIMQIAGTGVLYKITIREMIACFYPFKVNENTEFPESICQRCVDKALNAYLFTQQCEQAERALHNCLIDIDEKLSKLDPIDRPKKRGRQKLKPNPNVLHVENKKVMDYAEPIRHLINLQTESLSNEPEWNEFECKKCWQVLPNLETLLNHEKIHPKTMWYNCRLCGKSFVKLNQLKKHHTQVHIRGKQTTEADKTFKCRECGNVTENYDQHLQHIEKHKFKSVMEHLIEKKTDQLCLICLKKTTDLVELDKMVCIHGSCPELVGDKTLYSVLASTLPDPKSYKYQELHIPQKANIMTITKRKRIYQEPENPKINFNLSHPITVMREKFKTDDFYYYVFCDPDTDTLIFGTDEHNTKNIDVQMSKCIEITDEKPMKFDKDHKSENGKEANLPDHLKSGLKVLNINDEDEVIKMPIDDNVNDITDPNKKSLKEDTIKVDFQKKAEVDHAAIDSNENYYQAHKLATNAMQDIDETDNIVKTREEINVVDITHSEDDSINKQKLDISAKPKDIGVDNFTDKNIGDKLNKDPSESTGSFSFSDPITSGFDIQNINEDTGTMFNFSNPDFENSTVHAIDDAKPRVENNRNRHIVDTINKTPGLDWIFDKTRNATKKEEKKEKTKIEDCKFCWIFSKQNKCEYCKKPINFENNQNTEKKVIQPSNITPVKIIGLKKPTEIKETINQDKQKTWQCNVCLTNNNTDRFTCYCCETKKYFENGNCKVTFGNYNTFFDIPKEGPTANIDQEVATAKIAEPVIIIEETSMMDTKCDTFQQTDNEINAIQNMDVETDSENYNFYTKVTLNEQMDIEEFVPITNVVPTFEPAQILSTNIGSLVGTNIQFNIGSQPVQHDRGGRRIRRAVRNIPKASHK</sequence>
<dbReference type="PANTHER" id="PTHR24384">
    <property type="entry name" value="FINGER PUTATIVE TRANSCRIPTION FACTOR FAMILY-RELATED"/>
    <property type="match status" value="1"/>
</dbReference>
<evidence type="ECO:0000256" key="2">
    <source>
        <dbReference type="ARBA" id="ARBA00022723"/>
    </source>
</evidence>
<dbReference type="PROSITE" id="PS00028">
    <property type="entry name" value="ZINC_FINGER_C2H2_1"/>
    <property type="match status" value="1"/>
</dbReference>
<dbReference type="PROSITE" id="PS51915">
    <property type="entry name" value="ZAD"/>
    <property type="match status" value="1"/>
</dbReference>
<dbReference type="GO" id="GO:0008270">
    <property type="term" value="F:zinc ion binding"/>
    <property type="evidence" value="ECO:0007669"/>
    <property type="project" value="UniProtKB-UniRule"/>
</dbReference>
<comment type="subcellular location">
    <subcellularLocation>
        <location evidence="1">Nucleus</location>
    </subcellularLocation>
</comment>
<dbReference type="AlphaFoldDB" id="A0A2A4K791"/>
<dbReference type="SMART" id="SM00868">
    <property type="entry name" value="zf-AD"/>
    <property type="match status" value="1"/>
</dbReference>
<dbReference type="Pfam" id="PF07776">
    <property type="entry name" value="zf-AD"/>
    <property type="match status" value="1"/>
</dbReference>
<keyword evidence="6" id="KW-0805">Transcription regulation</keyword>